<evidence type="ECO:0000256" key="5">
    <source>
        <dbReference type="ARBA" id="ARBA00022723"/>
    </source>
</evidence>
<comment type="subcellular location">
    <subcellularLocation>
        <location evidence="2">Nucleus</location>
    </subcellularLocation>
</comment>
<sequence>MPATLDEQEETMRKFRRIAHFPTVIGAIDCTHIRVKKINADGVLHPATPSEEQYNRCHIKTRNAVERCFGLWKQRFRCLLRGLYGNIETARMAIVACAVLHNIAIDMREDLFPGEEAPAAGEVL</sequence>
<evidence type="ECO:0000256" key="4">
    <source>
        <dbReference type="ARBA" id="ARBA00022722"/>
    </source>
</evidence>
<evidence type="ECO:0000256" key="3">
    <source>
        <dbReference type="ARBA" id="ARBA00006958"/>
    </source>
</evidence>
<comment type="caution">
    <text evidence="9">The sequence shown here is derived from an EMBL/GenBank/DDBJ whole genome shotgun (WGS) entry which is preliminary data.</text>
</comment>
<dbReference type="GO" id="GO:0005634">
    <property type="term" value="C:nucleus"/>
    <property type="evidence" value="ECO:0007669"/>
    <property type="project" value="UniProtKB-SubCell"/>
</dbReference>
<dbReference type="EMBL" id="CAJHNJ030000242">
    <property type="protein sequence ID" value="CAG9137453.1"/>
    <property type="molecule type" value="Genomic_DNA"/>
</dbReference>
<keyword evidence="7" id="KW-0539">Nucleus</keyword>
<protein>
    <submittedName>
        <fullName evidence="9">(diamondback moth) hypothetical protein</fullName>
    </submittedName>
</protein>
<dbReference type="GO" id="GO:0046872">
    <property type="term" value="F:metal ion binding"/>
    <property type="evidence" value="ECO:0007669"/>
    <property type="project" value="UniProtKB-KW"/>
</dbReference>
<proteinExistence type="inferred from homology"/>
<dbReference type="GO" id="GO:0016787">
    <property type="term" value="F:hydrolase activity"/>
    <property type="evidence" value="ECO:0007669"/>
    <property type="project" value="UniProtKB-KW"/>
</dbReference>
<dbReference type="PANTHER" id="PTHR22930">
    <property type="match status" value="1"/>
</dbReference>
<dbReference type="Pfam" id="PF13359">
    <property type="entry name" value="DDE_Tnp_4"/>
    <property type="match status" value="1"/>
</dbReference>
<keyword evidence="5" id="KW-0479">Metal-binding</keyword>
<dbReference type="AlphaFoldDB" id="A0A8S4G8N6"/>
<accession>A0A8S4G8N6</accession>
<dbReference type="InterPro" id="IPR045249">
    <property type="entry name" value="HARBI1-like"/>
</dbReference>
<feature type="domain" description="DDE Tnp4" evidence="8">
    <location>
        <begin position="47"/>
        <end position="102"/>
    </location>
</feature>
<gene>
    <name evidence="9" type="ORF">PLXY2_LOCUS15706</name>
</gene>
<dbReference type="Proteomes" id="UP000653454">
    <property type="component" value="Unassembled WGS sequence"/>
</dbReference>
<evidence type="ECO:0000256" key="1">
    <source>
        <dbReference type="ARBA" id="ARBA00001968"/>
    </source>
</evidence>
<dbReference type="InterPro" id="IPR027806">
    <property type="entry name" value="HARBI1_dom"/>
</dbReference>
<evidence type="ECO:0000256" key="2">
    <source>
        <dbReference type="ARBA" id="ARBA00004123"/>
    </source>
</evidence>
<evidence type="ECO:0000259" key="8">
    <source>
        <dbReference type="Pfam" id="PF13359"/>
    </source>
</evidence>
<evidence type="ECO:0000256" key="6">
    <source>
        <dbReference type="ARBA" id="ARBA00022801"/>
    </source>
</evidence>
<dbReference type="GO" id="GO:0004518">
    <property type="term" value="F:nuclease activity"/>
    <property type="evidence" value="ECO:0007669"/>
    <property type="project" value="UniProtKB-KW"/>
</dbReference>
<comment type="similarity">
    <text evidence="3">Belongs to the HARBI1 family.</text>
</comment>
<keyword evidence="4" id="KW-0540">Nuclease</keyword>
<comment type="cofactor">
    <cofactor evidence="1">
        <name>a divalent metal cation</name>
        <dbReference type="ChEBI" id="CHEBI:60240"/>
    </cofactor>
</comment>
<keyword evidence="6" id="KW-0378">Hydrolase</keyword>
<keyword evidence="10" id="KW-1185">Reference proteome</keyword>
<dbReference type="PANTHER" id="PTHR22930:SF289">
    <property type="entry name" value="DDE TNP4 DOMAIN-CONTAINING PROTEIN-RELATED"/>
    <property type="match status" value="1"/>
</dbReference>
<name>A0A8S4G8N6_PLUXY</name>
<organism evidence="9 10">
    <name type="scientific">Plutella xylostella</name>
    <name type="common">Diamondback moth</name>
    <name type="synonym">Plutella maculipennis</name>
    <dbReference type="NCBI Taxonomy" id="51655"/>
    <lineage>
        <taxon>Eukaryota</taxon>
        <taxon>Metazoa</taxon>
        <taxon>Ecdysozoa</taxon>
        <taxon>Arthropoda</taxon>
        <taxon>Hexapoda</taxon>
        <taxon>Insecta</taxon>
        <taxon>Pterygota</taxon>
        <taxon>Neoptera</taxon>
        <taxon>Endopterygota</taxon>
        <taxon>Lepidoptera</taxon>
        <taxon>Glossata</taxon>
        <taxon>Ditrysia</taxon>
        <taxon>Yponomeutoidea</taxon>
        <taxon>Plutellidae</taxon>
        <taxon>Plutella</taxon>
    </lineage>
</organism>
<evidence type="ECO:0000313" key="10">
    <source>
        <dbReference type="Proteomes" id="UP000653454"/>
    </source>
</evidence>
<reference evidence="9" key="1">
    <citation type="submission" date="2020-11" db="EMBL/GenBank/DDBJ databases">
        <authorList>
            <person name="Whiteford S."/>
        </authorList>
    </citation>
    <scope>NUCLEOTIDE SEQUENCE</scope>
</reference>
<evidence type="ECO:0000313" key="9">
    <source>
        <dbReference type="EMBL" id="CAG9137453.1"/>
    </source>
</evidence>
<evidence type="ECO:0000256" key="7">
    <source>
        <dbReference type="ARBA" id="ARBA00023242"/>
    </source>
</evidence>